<sequence length="398" mass="44810">MAYSNVRAYATIRYYSRNDHCSGNGLPCFIYLVLNRAVRDEFWKMLIRKSNTTMSLLLFFTYLIGIIGISSNVVLITAVRKHTPSTLRVYATIFLASALCDSLGLFTMIFTTGREVIYNGSCVMEFHGACTLFPDEICWAAWGLQEQMYCTAVSLLCLSFAYRFLSFEESKFTRRWVVISLIIGTIVINSHVVPGYLIILANVRVRVSYMENYRQQRSDAVSSSLGLIYTPDSLTSVVLSYTILASLVCFSIVVILRKLTIQHVSALESTMSSNAKSHQKMLSEVKYETFCEDTTLTLSFFKALNVQLAASSFFFIGCIIFTINLSYDSLEIAFISVPIANLQNVCTPISTLYLITPYRRFITQFLPSRMQSTLESSNSVNTSSTVNLNLSQQEAIII</sequence>
<accession>A0A2A6D2Y5</accession>
<keyword evidence="4" id="KW-1133">Transmembrane helix</keyword>
<dbReference type="PANTHER" id="PTHR22945:SF40">
    <property type="entry name" value="SERPENTINE RECEPTOR, CLASS D (DELTA)-RELATED"/>
    <property type="match status" value="1"/>
</dbReference>
<dbReference type="PANTHER" id="PTHR22945">
    <property type="entry name" value="SERPENTINE RECEPTOR, CLASS D DELTA"/>
    <property type="match status" value="1"/>
</dbReference>
<evidence type="ECO:0000313" key="6">
    <source>
        <dbReference type="EnsemblMetazoa" id="PPA42280.1"/>
    </source>
</evidence>
<evidence type="ECO:0000256" key="4">
    <source>
        <dbReference type="ARBA" id="ARBA00022989"/>
    </source>
</evidence>
<dbReference type="InterPro" id="IPR019421">
    <property type="entry name" value="7TM_GPCR_serpentine_rcpt_Srd"/>
</dbReference>
<organism evidence="6 7">
    <name type="scientific">Pristionchus pacificus</name>
    <name type="common">Parasitic nematode worm</name>
    <dbReference type="NCBI Taxonomy" id="54126"/>
    <lineage>
        <taxon>Eukaryota</taxon>
        <taxon>Metazoa</taxon>
        <taxon>Ecdysozoa</taxon>
        <taxon>Nematoda</taxon>
        <taxon>Chromadorea</taxon>
        <taxon>Rhabditida</taxon>
        <taxon>Rhabditina</taxon>
        <taxon>Diplogasteromorpha</taxon>
        <taxon>Diplogasteroidea</taxon>
        <taxon>Neodiplogasteridae</taxon>
        <taxon>Pristionchus</taxon>
    </lineage>
</organism>
<evidence type="ECO:0000256" key="3">
    <source>
        <dbReference type="ARBA" id="ARBA00022692"/>
    </source>
</evidence>
<name>A0A2A6D2Y5_PRIPA</name>
<gene>
    <name evidence="6" type="primary">WBGene00280649</name>
</gene>
<evidence type="ECO:0000256" key="5">
    <source>
        <dbReference type="ARBA" id="ARBA00023136"/>
    </source>
</evidence>
<evidence type="ECO:0000313" key="7">
    <source>
        <dbReference type="Proteomes" id="UP000005239"/>
    </source>
</evidence>
<dbReference type="GO" id="GO:0016020">
    <property type="term" value="C:membrane"/>
    <property type="evidence" value="ECO:0007669"/>
    <property type="project" value="UniProtKB-SubCell"/>
</dbReference>
<dbReference type="InterPro" id="IPR050920">
    <property type="entry name" value="Nematode_rcpt-like_delta"/>
</dbReference>
<comment type="subcellular location">
    <subcellularLocation>
        <location evidence="1">Membrane</location>
        <topology evidence="1">Multi-pass membrane protein</topology>
    </subcellularLocation>
</comment>
<keyword evidence="7" id="KW-1185">Reference proteome</keyword>
<reference evidence="7" key="1">
    <citation type="journal article" date="2008" name="Nat. Genet.">
        <title>The Pristionchus pacificus genome provides a unique perspective on nematode lifestyle and parasitism.</title>
        <authorList>
            <person name="Dieterich C."/>
            <person name="Clifton S.W."/>
            <person name="Schuster L.N."/>
            <person name="Chinwalla A."/>
            <person name="Delehaunty K."/>
            <person name="Dinkelacker I."/>
            <person name="Fulton L."/>
            <person name="Fulton R."/>
            <person name="Godfrey J."/>
            <person name="Minx P."/>
            <person name="Mitreva M."/>
            <person name="Roeseler W."/>
            <person name="Tian H."/>
            <person name="Witte H."/>
            <person name="Yang S.P."/>
            <person name="Wilson R.K."/>
            <person name="Sommer R.J."/>
        </authorList>
    </citation>
    <scope>NUCLEOTIDE SEQUENCE [LARGE SCALE GENOMIC DNA]</scope>
    <source>
        <strain evidence="7">PS312</strain>
    </source>
</reference>
<proteinExistence type="inferred from homology"/>
<dbReference type="EnsemblMetazoa" id="PPA42280.1">
    <property type="protein sequence ID" value="PPA42280.1"/>
    <property type="gene ID" value="WBGene00280649"/>
</dbReference>
<keyword evidence="5" id="KW-0472">Membrane</keyword>
<evidence type="ECO:0000256" key="1">
    <source>
        <dbReference type="ARBA" id="ARBA00004141"/>
    </source>
</evidence>
<comment type="similarity">
    <text evidence="2">Belongs to the nematode receptor-like protein srd family.</text>
</comment>
<dbReference type="SUPFAM" id="SSF81321">
    <property type="entry name" value="Family A G protein-coupled receptor-like"/>
    <property type="match status" value="1"/>
</dbReference>
<evidence type="ECO:0000256" key="2">
    <source>
        <dbReference type="ARBA" id="ARBA00009166"/>
    </source>
</evidence>
<dbReference type="AlphaFoldDB" id="A0A2A6D2Y5"/>
<dbReference type="Pfam" id="PF10317">
    <property type="entry name" value="7TM_GPCR_Srd"/>
    <property type="match status" value="1"/>
</dbReference>
<reference evidence="6" key="2">
    <citation type="submission" date="2022-06" db="UniProtKB">
        <authorList>
            <consortium name="EnsemblMetazoa"/>
        </authorList>
    </citation>
    <scope>IDENTIFICATION</scope>
    <source>
        <strain evidence="6">PS312</strain>
    </source>
</reference>
<dbReference type="Proteomes" id="UP000005239">
    <property type="component" value="Unassembled WGS sequence"/>
</dbReference>
<keyword evidence="3" id="KW-0812">Transmembrane</keyword>
<accession>A0A8R1Z2E0</accession>
<protein>
    <submittedName>
        <fullName evidence="6">G protein-coupled receptor</fullName>
    </submittedName>
</protein>